<feature type="domain" description="Immunoglobulin" evidence="1">
    <location>
        <begin position="2050"/>
        <end position="2124"/>
    </location>
</feature>
<evidence type="ECO:0000313" key="2">
    <source>
        <dbReference type="EMBL" id="TDX00671.1"/>
    </source>
</evidence>
<keyword evidence="3" id="KW-1185">Reference proteome</keyword>
<feature type="domain" description="Immunoglobulin" evidence="1">
    <location>
        <begin position="788"/>
        <end position="864"/>
    </location>
</feature>
<feature type="domain" description="Immunoglobulin" evidence="1">
    <location>
        <begin position="377"/>
        <end position="451"/>
    </location>
</feature>
<dbReference type="InterPro" id="IPR003599">
    <property type="entry name" value="Ig_sub"/>
</dbReference>
<gene>
    <name evidence="2" type="ORF">EDB95_1697</name>
</gene>
<dbReference type="SMART" id="SM00409">
    <property type="entry name" value="IG"/>
    <property type="match status" value="9"/>
</dbReference>
<dbReference type="InterPro" id="IPR026341">
    <property type="entry name" value="T9SS_type_B"/>
</dbReference>
<feature type="domain" description="Immunoglobulin" evidence="1">
    <location>
        <begin position="1292"/>
        <end position="1366"/>
    </location>
</feature>
<evidence type="ECO:0000259" key="1">
    <source>
        <dbReference type="SMART" id="SM00409"/>
    </source>
</evidence>
<dbReference type="Gene3D" id="2.60.40.10">
    <property type="entry name" value="Immunoglobulins"/>
    <property type="match status" value="1"/>
</dbReference>
<dbReference type="InterPro" id="IPR044023">
    <property type="entry name" value="Ig_7"/>
</dbReference>
<feature type="domain" description="Immunoglobulin" evidence="1">
    <location>
        <begin position="2309"/>
        <end position="2382"/>
    </location>
</feature>
<name>A0A4R8DU51_9BACT</name>
<feature type="domain" description="Immunoglobulin" evidence="1">
    <location>
        <begin position="205"/>
        <end position="277"/>
    </location>
</feature>
<dbReference type="OrthoDB" id="1236981at2"/>
<dbReference type="Pfam" id="PF13585">
    <property type="entry name" value="CHU_C"/>
    <property type="match status" value="1"/>
</dbReference>
<proteinExistence type="predicted"/>
<dbReference type="NCBIfam" id="TIGR04131">
    <property type="entry name" value="Bac_Flav_CTERM"/>
    <property type="match status" value="1"/>
</dbReference>
<dbReference type="Proteomes" id="UP000294498">
    <property type="component" value="Unassembled WGS sequence"/>
</dbReference>
<dbReference type="InterPro" id="IPR013783">
    <property type="entry name" value="Ig-like_fold"/>
</dbReference>
<dbReference type="EMBL" id="SODV01000001">
    <property type="protein sequence ID" value="TDX00671.1"/>
    <property type="molecule type" value="Genomic_DNA"/>
</dbReference>
<dbReference type="RefSeq" id="WP_133992545.1">
    <property type="nucleotide sequence ID" value="NZ_SODV01000001.1"/>
</dbReference>
<protein>
    <submittedName>
        <fullName evidence="2">Gliding motility-associated-like protein</fullName>
    </submittedName>
</protein>
<evidence type="ECO:0000313" key="3">
    <source>
        <dbReference type="Proteomes" id="UP000294498"/>
    </source>
</evidence>
<reference evidence="2 3" key="1">
    <citation type="submission" date="2019-03" db="EMBL/GenBank/DDBJ databases">
        <title>Genomic Encyclopedia of Type Strains, Phase IV (KMG-IV): sequencing the most valuable type-strain genomes for metagenomic binning, comparative biology and taxonomic classification.</title>
        <authorList>
            <person name="Goeker M."/>
        </authorList>
    </citation>
    <scope>NUCLEOTIDE SEQUENCE [LARGE SCALE GENOMIC DNA]</scope>
    <source>
        <strain evidence="2 3">DSM 100059</strain>
    </source>
</reference>
<feature type="domain" description="Immunoglobulin" evidence="1">
    <location>
        <begin position="1120"/>
        <end position="1193"/>
    </location>
</feature>
<sequence>MLGYFGSEPSKRRFAYKALLPVILLACTLLTAPLTTRAQRVYATSQDNGVNGICLLCGVSNPSNPVNNANLNDYSTFNITVGLLGVNVYQDLIFPSVNPDLGCDSLVIGIGNNGSLLTAALLGGVTIQTYNGSTANNDVTNVTTNNLELLSTDTTRANIVVRPTAAFDRVRISLNSSLVGALSGFRLYYAFRDKTIVPASTLSGGDSVTVCAGNTVTLTASDSITGTTFNWYTQATGGTAVFTGNSFQVTPASTTTYYVEADLGSCASATRTAVTVVVNPLPATPSLVNAAVTVCSGNPATFMVQSPQAGTTYNWYTVSTGGTPVATGTSFTTPAATATQNYYLEAVSATTGCASASRATAVLTVNPTPDSVQITGSSSVTVNQGQTATFSVSSPDPTLTYNWYDAPTGGDLVATGSSFTTPAIYAPTSYYVGAVSNQGCTSTSRTRVTVNVLTPNNITCGLANTQQSPIISGVCLLCTVNNGNLAVDGDPSTASTIVSTVGALGYVGQLLGFPNTYPAGDSIILDLQIPGATLSANLLGGVQVTTYLNGTSNNDAQNLADTVVRLELLGTGNTGRFRVILPSANTFNQVLVSINGVVSALTNLDVYDAAALVPRPTAASTLLVNCGPSSDTLKATGPSGATFNWYNTATGGTALATGSTYVTPVITTNTTYYLESSQFGCANAVRTAVTVDINTPPPAPGLTTPSVTICSGDSATLSATVPAGVTVKWYAAATGGTALDSGAAFTTPALSATTIYYAEASSAGCVSATRSQDTVKVNPTPVTAVVNPSSTTISAGQSATLTASSTTTGVQFNWYTQATGGTPVFTGPSYTVSPTATTTYYVVAVNTTTGCAASVRTAATVTVLSGNGPAVPCGSATSETTAVNGLCVGCSVSNEALAVDGNAVTGSTLNVTLGLLGGNAQQTLIFPFTADAGDTISIKFVAPGTNLSLGLLGSIQVTTFNGNNSNNDQQTVGNSALITANLFSGSGDSAIISFAPKSAYDRVQVQLNAGLAGVLTSINIDYAASTKPSPTLLADTVTVCSGSQATLTAIAPPDAIFNWYTTAGGGTPVFTGASFQTPVLTDTTVYYVQSTATVNGCVNPERTQAVVNVPAPPVAPTVAHNSVSVCTGSTATLIASAPAGDTVKWYTTASGGTPVFTGDTLVTPALDSTKTYYAGVVSPTGCTSASRTTVVANVVASPATPTVTPANDTICAGGSVQLVATSTTPGVQFNWYTSATADTAVFTGATFTTPVLDSSATYYVSSVAGACASPARATATVLVNPRPAAPTVNVNPASATVNAGNTATLSASSTTTGATFNWYTTATGGSPVFTGATYVTPALTSTVTYYVESVGTSGCTSTTRTAVTITVIPGINLSCGIANQQTNQVSGLCIGCSVTNPGGAVDADTTTFSTLSIGASVAGSVSQTLIFPEVSQPGDSIQIELSASGTGLSAAVLGAIQVSTADGSTANNDATALNSSLISVNLLGSSGHAVISFAPKSPYDRVTVTLNAGLVSALTGVNIYYATDQVSAPVVANKNLTICSGTKATLIATTSVNAAVEWFSTPTGGVAISAGDTLVTPALTATTTYYAEALRKSDSCANTNRVPVTVSVVSAPVVPSVAPNPDTICSGQTAVLQATATGGATVQWFDSASGGSLLATGNVFTTPALTSGKAYFAGTTNGTCTSSTRDSVSVIVGLAPQTPAVAPADTTICSGQAVTLKVSQPQTGVVYHWYTVLSGGTPVFTGNTFVTPVLTSGVTYYVEAVNSASQCTAPSARTAVTISVSAVPGTPAVTASTVTVCSGQPATASVSNPQTGVVYQWFDAAAGGNLLFTGASYTIASATAPETVYVQAASAGGCSAGTRTPVAIAVDSIPSAPQLQATSVALCAGGTATFTITSPQSGVTYTWYDAPSGGTLLATGTSYTTPALSASATYYIQAANAAGCTGSSRTAVNANVTQVPPAPTVTTSPVAICSGGHATLQVQNPQGGTVYNWYDASTGGNLVFQGNPFVTPDLTSGTTYYVAAVNGLLGCTSASRTQDAVTIVTQPSTPALVNSAVQLCAGGNVSLQVQSPQAGLVYTWLSSPTSATPLFTGTNYIIADDTASGTYYVSAATSGGCTSASDAVATVTVDPTPGNPAVQTPAITVCPGNTASFSVSNPQAGVTYSWYGSSSGGAVLGTGSTFTSPVLATTTDYYVGAANAGACTSPGLTMVVATVSNNLTPPQLVASQVDDCSGQPAQFVVSNPQGGLTYNWYDAPTGGNLVFTGAVYTLNGPLSSDTFYVASSASSGACVSASRSQAVLTVVPLPTAPSLVTSGAQVCQGGNVSLQVSNPVSGDTYDWYTAASGGSPVFTGTVYNLSDVTASTEYFVESESSGCPSASRTPATVSIAAPAATPTVSASSTGVCAGDDAILTASSTTAGATFDWYASASGGTPVATGNTYTTGPLTSDTTFYVSAVTAQGCTSGSTRTSIALTQLQPLAAPTVTVQTRTPTSVTFQWTPVAGAVAYQVSLDSGVTFVAPSSGITGTTETVNNLAPNESVTCEVKALGAAPCQTSTASARAAGVSDNPLGDNIFVPNVFSPNGDGVNDILYVYSNAIATMVFRVYNQWGQEVFESRSINTGWDGTMGGQKQPVGVYVYVLQAVMQDGTTVTKKGSVTLIR</sequence>
<comment type="caution">
    <text evidence="2">The sequence shown here is derived from an EMBL/GenBank/DDBJ whole genome shotgun (WGS) entry which is preliminary data.</text>
</comment>
<organism evidence="2 3">
    <name type="scientific">Dinghuibacter silviterrae</name>
    <dbReference type="NCBI Taxonomy" id="1539049"/>
    <lineage>
        <taxon>Bacteria</taxon>
        <taxon>Pseudomonadati</taxon>
        <taxon>Bacteroidota</taxon>
        <taxon>Chitinophagia</taxon>
        <taxon>Chitinophagales</taxon>
        <taxon>Chitinophagaceae</taxon>
        <taxon>Dinghuibacter</taxon>
    </lineage>
</organism>
<feature type="domain" description="Immunoglobulin" evidence="1">
    <location>
        <begin position="1875"/>
        <end position="1953"/>
    </location>
</feature>
<feature type="domain" description="Immunoglobulin" evidence="1">
    <location>
        <begin position="704"/>
        <end position="776"/>
    </location>
</feature>
<dbReference type="Pfam" id="PF19081">
    <property type="entry name" value="Ig_7"/>
    <property type="match status" value="21"/>
</dbReference>
<accession>A0A4R8DU51</accession>